<gene>
    <name evidence="2" type="ORF">MT2528_1591</name>
</gene>
<feature type="transmembrane region" description="Helical" evidence="1">
    <location>
        <begin position="39"/>
        <end position="56"/>
    </location>
</feature>
<organism evidence="2 3">
    <name type="scientific">Moritella viscosa</name>
    <dbReference type="NCBI Taxonomy" id="80854"/>
    <lineage>
        <taxon>Bacteria</taxon>
        <taxon>Pseudomonadati</taxon>
        <taxon>Pseudomonadota</taxon>
        <taxon>Gammaproteobacteria</taxon>
        <taxon>Alteromonadales</taxon>
        <taxon>Moritellaceae</taxon>
        <taxon>Moritella</taxon>
    </lineage>
</organism>
<evidence type="ECO:0000313" key="2">
    <source>
        <dbReference type="EMBL" id="SGY88848.1"/>
    </source>
</evidence>
<evidence type="ECO:0000256" key="1">
    <source>
        <dbReference type="SAM" id="Phobius"/>
    </source>
</evidence>
<dbReference type="EMBL" id="FPLJ01000040">
    <property type="protein sequence ID" value="SGY88848.1"/>
    <property type="molecule type" value="Genomic_DNA"/>
</dbReference>
<reference evidence="2 3" key="1">
    <citation type="submission" date="2016-11" db="EMBL/GenBank/DDBJ databases">
        <authorList>
            <person name="Klemetsen T."/>
        </authorList>
    </citation>
    <scope>NUCLEOTIDE SEQUENCE [LARGE SCALE GENOMIC DNA]</scope>
    <source>
        <strain evidence="2">MT 2528</strain>
    </source>
</reference>
<comment type="caution">
    <text evidence="2">The sequence shown here is derived from an EMBL/GenBank/DDBJ whole genome shotgun (WGS) entry which is preliminary data.</text>
</comment>
<keyword evidence="1" id="KW-1133">Transmembrane helix</keyword>
<keyword evidence="1" id="KW-0812">Transmembrane</keyword>
<name>A0ABY1HB03_9GAMM</name>
<dbReference type="RefSeq" id="WP_075471751.1">
    <property type="nucleotide sequence ID" value="NZ_CAWQZC010000113.1"/>
</dbReference>
<keyword evidence="1" id="KW-0472">Membrane</keyword>
<evidence type="ECO:0000313" key="3">
    <source>
        <dbReference type="Proteomes" id="UP000182660"/>
    </source>
</evidence>
<proteinExistence type="predicted"/>
<protein>
    <submittedName>
        <fullName evidence="2">Uncharacterized protein</fullName>
    </submittedName>
</protein>
<accession>A0ABY1HB03</accession>
<dbReference type="Proteomes" id="UP000182660">
    <property type="component" value="Unassembled WGS sequence"/>
</dbReference>
<feature type="transmembrane region" description="Helical" evidence="1">
    <location>
        <begin position="6"/>
        <end position="27"/>
    </location>
</feature>
<keyword evidence="3" id="KW-1185">Reference proteome</keyword>
<dbReference type="GeneID" id="61295502"/>
<sequence>MKKSLSPIFKIVLGFAIFTFPILFAWVTLKKGFTKAYKTVSFLWLATYVIFIAYSANSDLNNNHAPEQLKILSVSNYDFTMNEQPAVSISIGNDNDNYCSITINRSDVSTNGASFSSEQKNNKSVSVDCNWDKSHYVQSSKHPTQVMVTLSDTNTKLGAGSIEVSLKLVNAKGYGEYFELNDTAHFYNNEMFDNLYFSG</sequence>